<dbReference type="GO" id="GO:0034976">
    <property type="term" value="P:response to endoplasmic reticulum stress"/>
    <property type="evidence" value="ECO:0007669"/>
    <property type="project" value="TreeGrafter"/>
</dbReference>
<accession>A0AAV2Z9P2</accession>
<evidence type="ECO:0000313" key="3">
    <source>
        <dbReference type="Proteomes" id="UP001146120"/>
    </source>
</evidence>
<feature type="non-terminal residue" evidence="2">
    <location>
        <position position="1"/>
    </location>
</feature>
<keyword evidence="1" id="KW-0472">Membrane</keyword>
<dbReference type="AlphaFoldDB" id="A0AAV2Z9P2"/>
<name>A0AAV2Z9P2_9STRA</name>
<reference evidence="2" key="2">
    <citation type="journal article" date="2023" name="Microbiol Resour">
        <title>Decontamination and Annotation of the Draft Genome Sequence of the Oomycete Lagenidium giganteum ARSEF 373.</title>
        <authorList>
            <person name="Morgan W.R."/>
            <person name="Tartar A."/>
        </authorList>
    </citation>
    <scope>NUCLEOTIDE SEQUENCE</scope>
    <source>
        <strain evidence="2">ARSEF 373</strain>
    </source>
</reference>
<dbReference type="GO" id="GO:1904294">
    <property type="term" value="P:positive regulation of ERAD pathway"/>
    <property type="evidence" value="ECO:0007669"/>
    <property type="project" value="TreeGrafter"/>
</dbReference>
<feature type="transmembrane region" description="Helical" evidence="1">
    <location>
        <begin position="249"/>
        <end position="268"/>
    </location>
</feature>
<dbReference type="PANTHER" id="PTHR21650:SF4">
    <property type="entry name" value="MEMBRALIN"/>
    <property type="match status" value="1"/>
</dbReference>
<gene>
    <name evidence="2" type="ORF">N0F65_003204</name>
</gene>
<feature type="transmembrane region" description="Helical" evidence="1">
    <location>
        <begin position="289"/>
        <end position="317"/>
    </location>
</feature>
<feature type="transmembrane region" description="Helical" evidence="1">
    <location>
        <begin position="375"/>
        <end position="395"/>
    </location>
</feature>
<dbReference type="EMBL" id="DAKRPA010000024">
    <property type="protein sequence ID" value="DBA03016.1"/>
    <property type="molecule type" value="Genomic_DNA"/>
</dbReference>
<protein>
    <submittedName>
        <fullName evidence="2">Uncharacterized protein</fullName>
    </submittedName>
</protein>
<reference evidence="2" key="1">
    <citation type="submission" date="2022-11" db="EMBL/GenBank/DDBJ databases">
        <authorList>
            <person name="Morgan W.R."/>
            <person name="Tartar A."/>
        </authorList>
    </citation>
    <scope>NUCLEOTIDE SEQUENCE</scope>
    <source>
        <strain evidence="2">ARSEF 373</strain>
    </source>
</reference>
<sequence>VYLRMHMQITNWFQRVTSVKHRHALEVATFVVVAHLFVLLAWMHVSFVSPKDHGACLQPYMPAANASDALQVLRIQVNAVLPSCAWLLWRLTRGGIARSYRTRWKTSASIMISRIAHGSDLPIFNGGLTWVHGHKTSFVYAEHQGLLSLFEHGDNASTAEILRTVYVPHSSSCFDLVFVHRFPLWEVFLTYVLGYDTILMNHLSKLYGRRGFFYRESMKVVRDMGYGVFSPLDSRSSWLMFIALKFKMLHTILFLFFIMTALVAFVLMETQKRMITFTGLFQNRTQLQIPFSNLVLAYFAQSLMFVPVLVGMLFFLFELYKDHFLAFCMMSLIWVGESFSIISVRTRTSQLFFPPLFFCAFTFFHVYHFSFPFGFSYVALCCIGMLLAQVMLFFWNCVEIPALHRGEISVQTPRERHVFWGQVSQPAG</sequence>
<evidence type="ECO:0000256" key="1">
    <source>
        <dbReference type="SAM" id="Phobius"/>
    </source>
</evidence>
<feature type="transmembrane region" description="Helical" evidence="1">
    <location>
        <begin position="323"/>
        <end position="344"/>
    </location>
</feature>
<comment type="caution">
    <text evidence="2">The sequence shown here is derived from an EMBL/GenBank/DDBJ whole genome shotgun (WGS) entry which is preliminary data.</text>
</comment>
<dbReference type="PANTHER" id="PTHR21650">
    <property type="entry name" value="MEMBRALIN/KINETOCHORE PROTEIN NUF2"/>
    <property type="match status" value="1"/>
</dbReference>
<keyword evidence="1" id="KW-0812">Transmembrane</keyword>
<feature type="transmembrane region" description="Helical" evidence="1">
    <location>
        <begin position="24"/>
        <end position="45"/>
    </location>
</feature>
<organism evidence="2 3">
    <name type="scientific">Lagenidium giganteum</name>
    <dbReference type="NCBI Taxonomy" id="4803"/>
    <lineage>
        <taxon>Eukaryota</taxon>
        <taxon>Sar</taxon>
        <taxon>Stramenopiles</taxon>
        <taxon>Oomycota</taxon>
        <taxon>Peronosporomycetes</taxon>
        <taxon>Pythiales</taxon>
        <taxon>Pythiaceae</taxon>
    </lineage>
</organism>
<proteinExistence type="predicted"/>
<feature type="transmembrane region" description="Helical" evidence="1">
    <location>
        <begin position="351"/>
        <end position="369"/>
    </location>
</feature>
<dbReference type="GO" id="GO:0005783">
    <property type="term" value="C:endoplasmic reticulum"/>
    <property type="evidence" value="ECO:0007669"/>
    <property type="project" value="TreeGrafter"/>
</dbReference>
<dbReference type="Proteomes" id="UP001146120">
    <property type="component" value="Unassembled WGS sequence"/>
</dbReference>
<evidence type="ECO:0000313" key="2">
    <source>
        <dbReference type="EMBL" id="DBA03016.1"/>
    </source>
</evidence>
<keyword evidence="3" id="KW-1185">Reference proteome</keyword>
<keyword evidence="1" id="KW-1133">Transmembrane helix</keyword>